<name>I7LVD5_TETTS</name>
<dbReference type="KEGG" id="tet:TTHERM_00283100"/>
<proteinExistence type="predicted"/>
<evidence type="ECO:0000256" key="1">
    <source>
        <dbReference type="SAM" id="MobiDB-lite"/>
    </source>
</evidence>
<accession>I7LVD5</accession>
<feature type="region of interest" description="Disordered" evidence="1">
    <location>
        <begin position="431"/>
        <end position="462"/>
    </location>
</feature>
<feature type="region of interest" description="Disordered" evidence="1">
    <location>
        <begin position="14"/>
        <end position="33"/>
    </location>
</feature>
<dbReference type="RefSeq" id="XP_001018166.2">
    <property type="nucleotide sequence ID" value="XM_001018166.3"/>
</dbReference>
<feature type="region of interest" description="Disordered" evidence="1">
    <location>
        <begin position="96"/>
        <end position="122"/>
    </location>
</feature>
<protein>
    <submittedName>
        <fullName evidence="2">Uncharacterized protein</fullName>
    </submittedName>
</protein>
<dbReference type="EMBL" id="GG662656">
    <property type="protein sequence ID" value="EAR97921.2"/>
    <property type="molecule type" value="Genomic_DNA"/>
</dbReference>
<dbReference type="Proteomes" id="UP000009168">
    <property type="component" value="Unassembled WGS sequence"/>
</dbReference>
<feature type="compositionally biased region" description="Basic and acidic residues" evidence="1">
    <location>
        <begin position="448"/>
        <end position="462"/>
    </location>
</feature>
<feature type="compositionally biased region" description="Low complexity" evidence="1">
    <location>
        <begin position="438"/>
        <end position="447"/>
    </location>
</feature>
<gene>
    <name evidence="2" type="ORF">TTHERM_00283100</name>
</gene>
<dbReference type="GeneID" id="7841527"/>
<dbReference type="InParanoid" id="I7LVD5"/>
<dbReference type="AlphaFoldDB" id="I7LVD5"/>
<keyword evidence="3" id="KW-1185">Reference proteome</keyword>
<evidence type="ECO:0000313" key="3">
    <source>
        <dbReference type="Proteomes" id="UP000009168"/>
    </source>
</evidence>
<evidence type="ECO:0000313" key="2">
    <source>
        <dbReference type="EMBL" id="EAR97921.2"/>
    </source>
</evidence>
<sequence length="545" mass="61525">MRYDPQILASASATLSSQASNSNSNPGGRSSNQKFGFVLPKQQYKMCNIITEKWNSSCTAMTVEFFLQKKSDGTNYCIEQWQFCYEKEFALPSNALNGSSNSNNTNGKSNSAPSAANKKNKKQSTDMKLSILSRSIVSLLINTPLWQFYIQSENRTIKNAYILDYKISFAKNKPLSNAASIQFSELQLTSGSLMFNCFYFKDLEKILLSSVNNSGTQNLQNCYAQCSNNCSNNCISGNCRGGNTNNNNSGISNNLNSVSTAHSSPNTINNINTNQYVPNFKKKHERERFLSDNLDLKDLLPQSNQNTCNISASTRINTQLNKENIPRSKHGIIQNQNNMTFRFSFSDNEPLSDEEKKIINHHLRQSSVVSVYSRKDDITIVSTPEEIALKMSDGQANDLGGLEIEMVLEEDKVNNCRPFPTSAQNICYDEPSAKKQQEQSNQQQIQTKSKEKNHKDKKYGDMDDKYNVNQIISSKAMQETPAAQIIIDDDFDFQFIEEESDKQLDLAIKKLSDLINQHKVSIREQTASQSAFELYQSLTKYVENY</sequence>
<feature type="compositionally biased region" description="Low complexity" evidence="1">
    <location>
        <begin position="14"/>
        <end position="32"/>
    </location>
</feature>
<reference evidence="3" key="1">
    <citation type="journal article" date="2006" name="PLoS Biol.">
        <title>Macronuclear genome sequence of the ciliate Tetrahymena thermophila, a model eukaryote.</title>
        <authorList>
            <person name="Eisen J.A."/>
            <person name="Coyne R.S."/>
            <person name="Wu M."/>
            <person name="Wu D."/>
            <person name="Thiagarajan M."/>
            <person name="Wortman J.R."/>
            <person name="Badger J.H."/>
            <person name="Ren Q."/>
            <person name="Amedeo P."/>
            <person name="Jones K.M."/>
            <person name="Tallon L.J."/>
            <person name="Delcher A.L."/>
            <person name="Salzberg S.L."/>
            <person name="Silva J.C."/>
            <person name="Haas B.J."/>
            <person name="Majoros W.H."/>
            <person name="Farzad M."/>
            <person name="Carlton J.M."/>
            <person name="Smith R.K. Jr."/>
            <person name="Garg J."/>
            <person name="Pearlman R.E."/>
            <person name="Karrer K.M."/>
            <person name="Sun L."/>
            <person name="Manning G."/>
            <person name="Elde N.C."/>
            <person name="Turkewitz A.P."/>
            <person name="Asai D.J."/>
            <person name="Wilkes D.E."/>
            <person name="Wang Y."/>
            <person name="Cai H."/>
            <person name="Collins K."/>
            <person name="Stewart B.A."/>
            <person name="Lee S.R."/>
            <person name="Wilamowska K."/>
            <person name="Weinberg Z."/>
            <person name="Ruzzo W.L."/>
            <person name="Wloga D."/>
            <person name="Gaertig J."/>
            <person name="Frankel J."/>
            <person name="Tsao C.-C."/>
            <person name="Gorovsky M.A."/>
            <person name="Keeling P.J."/>
            <person name="Waller R.F."/>
            <person name="Patron N.J."/>
            <person name="Cherry J.M."/>
            <person name="Stover N.A."/>
            <person name="Krieger C.J."/>
            <person name="del Toro C."/>
            <person name="Ryder H.F."/>
            <person name="Williamson S.C."/>
            <person name="Barbeau R.A."/>
            <person name="Hamilton E.P."/>
            <person name="Orias E."/>
        </authorList>
    </citation>
    <scope>NUCLEOTIDE SEQUENCE [LARGE SCALE GENOMIC DNA]</scope>
    <source>
        <strain evidence="3">SB210</strain>
    </source>
</reference>
<feature type="compositionally biased region" description="Low complexity" evidence="1">
    <location>
        <begin position="96"/>
        <end position="117"/>
    </location>
</feature>
<organism evidence="2 3">
    <name type="scientific">Tetrahymena thermophila (strain SB210)</name>
    <dbReference type="NCBI Taxonomy" id="312017"/>
    <lineage>
        <taxon>Eukaryota</taxon>
        <taxon>Sar</taxon>
        <taxon>Alveolata</taxon>
        <taxon>Ciliophora</taxon>
        <taxon>Intramacronucleata</taxon>
        <taxon>Oligohymenophorea</taxon>
        <taxon>Hymenostomatida</taxon>
        <taxon>Tetrahymenina</taxon>
        <taxon>Tetrahymenidae</taxon>
        <taxon>Tetrahymena</taxon>
    </lineage>
</organism>